<sequence length="185" mass="20910">MHQEPILWPMKPLDTPQCCISSEMTAVFMCLVESKSPILAIGSNMFAQAHVLLTSSPNPYLIASSEVGSDYEQLPSQWKEELHAKCRRDDCQAQVAAATTDKDRNLLLLDKASALSQFLSPLDSRGVVQEVDVRVLCLRLQLKIKRKQLYRAHLELKTLKKLLPQSGFIIQKVLSSWYNKTDNIL</sequence>
<reference evidence="1" key="1">
    <citation type="submission" date="2023-03" db="EMBL/GenBank/DDBJ databases">
        <title>Massive genome expansion in bonnet fungi (Mycena s.s.) driven by repeated elements and novel gene families across ecological guilds.</title>
        <authorList>
            <consortium name="Lawrence Berkeley National Laboratory"/>
            <person name="Harder C.B."/>
            <person name="Miyauchi S."/>
            <person name="Viragh M."/>
            <person name="Kuo A."/>
            <person name="Thoen E."/>
            <person name="Andreopoulos B."/>
            <person name="Lu D."/>
            <person name="Skrede I."/>
            <person name="Drula E."/>
            <person name="Henrissat B."/>
            <person name="Morin E."/>
            <person name="Kohler A."/>
            <person name="Barry K."/>
            <person name="LaButti K."/>
            <person name="Morin E."/>
            <person name="Salamov A."/>
            <person name="Lipzen A."/>
            <person name="Mereny Z."/>
            <person name="Hegedus B."/>
            <person name="Baldrian P."/>
            <person name="Stursova M."/>
            <person name="Weitz H."/>
            <person name="Taylor A."/>
            <person name="Grigoriev I.V."/>
            <person name="Nagy L.G."/>
            <person name="Martin F."/>
            <person name="Kauserud H."/>
        </authorList>
    </citation>
    <scope>NUCLEOTIDE SEQUENCE</scope>
    <source>
        <strain evidence="1">CBHHK002</strain>
    </source>
</reference>
<name>A0AAD6YZV3_9AGAR</name>
<gene>
    <name evidence="1" type="ORF">DFH08DRAFT_827169</name>
</gene>
<comment type="caution">
    <text evidence="1">The sequence shown here is derived from an EMBL/GenBank/DDBJ whole genome shotgun (WGS) entry which is preliminary data.</text>
</comment>
<evidence type="ECO:0000313" key="2">
    <source>
        <dbReference type="Proteomes" id="UP001218218"/>
    </source>
</evidence>
<accession>A0AAD6YZV3</accession>
<keyword evidence="2" id="KW-1185">Reference proteome</keyword>
<dbReference type="EMBL" id="JARIHO010000125">
    <property type="protein sequence ID" value="KAJ7301876.1"/>
    <property type="molecule type" value="Genomic_DNA"/>
</dbReference>
<protein>
    <submittedName>
        <fullName evidence="1">Uncharacterized protein</fullName>
    </submittedName>
</protein>
<dbReference type="Proteomes" id="UP001218218">
    <property type="component" value="Unassembled WGS sequence"/>
</dbReference>
<evidence type="ECO:0000313" key="1">
    <source>
        <dbReference type="EMBL" id="KAJ7301876.1"/>
    </source>
</evidence>
<organism evidence="1 2">
    <name type="scientific">Mycena albidolilacea</name>
    <dbReference type="NCBI Taxonomy" id="1033008"/>
    <lineage>
        <taxon>Eukaryota</taxon>
        <taxon>Fungi</taxon>
        <taxon>Dikarya</taxon>
        <taxon>Basidiomycota</taxon>
        <taxon>Agaricomycotina</taxon>
        <taxon>Agaricomycetes</taxon>
        <taxon>Agaricomycetidae</taxon>
        <taxon>Agaricales</taxon>
        <taxon>Marasmiineae</taxon>
        <taxon>Mycenaceae</taxon>
        <taxon>Mycena</taxon>
    </lineage>
</organism>
<proteinExistence type="predicted"/>
<dbReference type="AlphaFoldDB" id="A0AAD6YZV3"/>